<evidence type="ECO:0000259" key="35">
    <source>
        <dbReference type="Pfam" id="PF00516"/>
    </source>
</evidence>
<evidence type="ECO:0000256" key="27">
    <source>
        <dbReference type="ARBA" id="ARBA00023157"/>
    </source>
</evidence>
<feature type="short sequence motif" description="YXXL motif; contains endocytosis signal" evidence="32">
    <location>
        <begin position="761"/>
        <end position="764"/>
    </location>
</feature>
<evidence type="ECO:0000256" key="6">
    <source>
        <dbReference type="ARBA" id="ARBA00004650"/>
    </source>
</evidence>
<name>A0A0E3T4M8_SIV</name>
<comment type="PTM">
    <text evidence="32">Highly glycosylated by host. The high number of glycan on the protein is reffered to as 'glycan shield' because it contributes to hide protein sequence from adaptive immune system.</text>
</comment>
<dbReference type="InterPro" id="IPR000777">
    <property type="entry name" value="HIV1_Gp120"/>
</dbReference>
<evidence type="ECO:0000256" key="11">
    <source>
        <dbReference type="ARBA" id="ARBA00022581"/>
    </source>
</evidence>
<feature type="short sequence motif" description="Di-leucine internalization motif" evidence="32">
    <location>
        <begin position="911"/>
        <end position="912"/>
    </location>
</feature>
<evidence type="ECO:0000256" key="10">
    <source>
        <dbReference type="ARBA" id="ARBA00022570"/>
    </source>
</evidence>
<feature type="region of interest" description="CD4-binding loop" evidence="32">
    <location>
        <begin position="389"/>
        <end position="399"/>
    </location>
</feature>
<evidence type="ECO:0000256" key="13">
    <source>
        <dbReference type="ARBA" id="ARBA00022685"/>
    </source>
</evidence>
<dbReference type="GO" id="GO:0019062">
    <property type="term" value="P:virion attachment to host cell"/>
    <property type="evidence" value="ECO:0007669"/>
    <property type="project" value="UniProtKB-UniRule"/>
</dbReference>
<keyword evidence="31 32" id="KW-1160">Virus entry into host cell</keyword>
<keyword evidence="23 32" id="KW-1039">Host endosome</keyword>
<keyword evidence="25 32" id="KW-0472">Membrane</keyword>
<dbReference type="CDD" id="cd09909">
    <property type="entry name" value="HIV-1-like_HR1-HR2"/>
    <property type="match status" value="1"/>
</dbReference>
<feature type="disulfide bond" evidence="32">
    <location>
        <begin position="245"/>
        <end position="274"/>
    </location>
</feature>
<dbReference type="SUPFAM" id="SSF58069">
    <property type="entry name" value="Virus ectodomain"/>
    <property type="match status" value="1"/>
</dbReference>
<comment type="similarity">
    <text evidence="32">Belongs to the HIV-1 env protein family.</text>
</comment>
<evidence type="ECO:0000256" key="28">
    <source>
        <dbReference type="ARBA" id="ARBA00023180"/>
    </source>
</evidence>
<keyword evidence="26 32" id="KW-0564">Palmitate</keyword>
<dbReference type="GO" id="GO:0044175">
    <property type="term" value="C:host cell endosome membrane"/>
    <property type="evidence" value="ECO:0007669"/>
    <property type="project" value="UniProtKB-SubCell"/>
</dbReference>
<keyword evidence="27 32" id="KW-1015">Disulfide bond</keyword>
<keyword evidence="18 32" id="KW-0946">Virion</keyword>
<dbReference type="GO" id="GO:0020002">
    <property type="term" value="C:host cell plasma membrane"/>
    <property type="evidence" value="ECO:0007669"/>
    <property type="project" value="UniProtKB-SubCell"/>
</dbReference>
<feature type="chain" id="PRO_5023251188" description="Envelope glycoprotein gp160" evidence="32">
    <location>
        <begin position="31"/>
        <end position="912"/>
    </location>
</feature>
<feature type="region of interest" description="MPER; binding to GalCer" evidence="32">
    <location>
        <begin position="711"/>
        <end position="732"/>
    </location>
</feature>
<keyword evidence="7 32" id="KW-1168">Fusion of virus membrane with host membrane</keyword>
<comment type="domain">
    <text evidence="32">Some of the most genetically diverse regions of the viral genome are present in Env. They are called variable regions 1 through 5 (V1 through V5). Coreceptor usage of gp120 is determined mainly by the primary structure of the third variable region (V3) in the outer domain of gp120. The sequence of V3 determines which coreceptor, CCR5 and/or CXCR4 (corresponding to R5/macrophage, X4/T cell and R5X4/T cell and macrophage tropism), is used to trigger the fusion potential of the Env complex, and hence which cells the virus can infect. Binding to CCR5 involves a region adjacent in addition to V3.</text>
</comment>
<dbReference type="GO" id="GO:0055036">
    <property type="term" value="C:virion membrane"/>
    <property type="evidence" value="ECO:0007669"/>
    <property type="project" value="UniProtKB-SubCell"/>
</dbReference>
<comment type="subcellular location">
    <subcellularLocation>
        <location evidence="3">Host cell membrane</location>
        <topology evidence="3">Peripheral membrane protein</topology>
    </subcellularLocation>
    <subcellularLocation>
        <location evidence="1">Host cell membrane</location>
        <topology evidence="1">Single-pass type I membrane protein</topology>
    </subcellularLocation>
    <subcellularLocation>
        <location evidence="2">Host endosome membrane</location>
        <topology evidence="2">Peripheral membrane protein</topology>
    </subcellularLocation>
    <subcellularLocation>
        <location evidence="5">Host endosome membrane</location>
        <topology evidence="5">Single-pass type I membrane protein</topology>
    </subcellularLocation>
    <subcellularLocation>
        <location evidence="6">Virion membrane</location>
        <topology evidence="6">Peripheral membrane protein</topology>
    </subcellularLocation>
    <subcellularLocation>
        <location evidence="4">Virion membrane</location>
        <topology evidence="4">Single-pass type I membrane protein</topology>
    </subcellularLocation>
</comment>
<evidence type="ECO:0000256" key="33">
    <source>
        <dbReference type="RuleBase" id="RU363095"/>
    </source>
</evidence>
<evidence type="ECO:0000256" key="2">
    <source>
        <dbReference type="ARBA" id="ARBA00004433"/>
    </source>
</evidence>
<feature type="domain" description="Retroviral envelope protein GP41-like" evidence="36">
    <location>
        <begin position="579"/>
        <end position="769"/>
    </location>
</feature>
<dbReference type="GO" id="GO:1903911">
    <property type="term" value="P:positive regulation of receptor clustering"/>
    <property type="evidence" value="ECO:0007669"/>
    <property type="project" value="UniProtKB-UniRule"/>
</dbReference>
<feature type="chain" id="PRO_5023251189" description="Transmembrane protein gp41" evidence="32">
    <location>
        <begin position="561"/>
        <end position="912"/>
    </location>
</feature>
<evidence type="ECO:0000256" key="32">
    <source>
        <dbReference type="HAMAP-Rule" id="MF_04083"/>
    </source>
</evidence>
<dbReference type="InterPro" id="IPR036377">
    <property type="entry name" value="Gp120_core_sf"/>
</dbReference>
<feature type="disulfide bond" evidence="32">
    <location>
        <begin position="52"/>
        <end position="72"/>
    </location>
</feature>
<evidence type="ECO:0000256" key="1">
    <source>
        <dbReference type="ARBA" id="ARBA00004402"/>
    </source>
</evidence>
<dbReference type="Gene3D" id="1.20.5.490">
    <property type="entry name" value="Single helix bin"/>
    <property type="match status" value="1"/>
</dbReference>
<comment type="PTM">
    <text evidence="32">Specific enzymatic cleavages in vivo yield mature proteins. Envelope glycoproteins are synthesized as a inactive precursor that is heavily N-glycosylated and processed likely by host cell furin in the Golgi to yield the mature SU and TM proteins. The cleavage site between SU and TM requires the minimal sequence [KR]-X-[KR]-R. About 2 of the 9 disulfide bonds of gp41 are reduced by P4HB/PDI, following binding to CD4 receptor.</text>
</comment>
<comment type="caution">
    <text evidence="32">Lacks conserved residue(s) required for the propagation of feature annotation.</text>
</comment>
<comment type="miscellaneous">
    <text evidence="32">HIV-1 lineages are divided in three main groups, M (for Major), O (for Outlier), and N (for New, or Non-M, Non-O). The vast majority of strains found worldwide belong to the group M. Group O seems to be endemic to and largely confined to Cameroon and neighboring countries in West Central Africa, where these viruses represent a small minority of HIV-1 strains. The group N is represented by a limited number of isolates from Cameroonian persons. The group M is further subdivided in 9 clades or subtypes (A to D, F to H, J and K).</text>
</comment>
<keyword evidence="10 32" id="KW-1165">Clathrin-mediated endocytosis of virus by host</keyword>
<comment type="miscellaneous">
    <text evidence="32">Inhibitors targeting HIV-1 viral envelope proteins are used as antiretroviral drugs. Attachment of virions to the cell surface via non-specific interactions and CD4 binding can be blocked by inhibitors that include cyanovirin-N, cyclotriazadisulfonamide analogs, PRO 2000, TNX 355 and PRO 542. In addition, BMS 806 can block CD4-induced conformational changes. Env interactions with the coreceptor molecules can be targeted by CCR5 antagonists including SCH-D, maraviroc (UK 427857) and aplaviroc (GW 873140), and the CXCR4 antagonist AMD 070. Fusion of viral and cellular membranes can be inhibited by peptides such as enfuvirtide and tifuvirtide (T 1249). Resistance to inhibitors associated with mutations in Env are observed. Most of the time, single mutations confer only a modest reduction in drug susceptibility. Combination of several mutations is usually required to develop a high-level drug resistance.</text>
</comment>
<feature type="disulfide bond" evidence="32">
    <location>
        <begin position="647"/>
        <end position="653"/>
    </location>
</feature>
<dbReference type="FunFam" id="1.20.5.490:FF:000001">
    <property type="entry name" value="Envelope glycoprotein gp160"/>
    <property type="match status" value="1"/>
</dbReference>
<keyword evidence="12 32" id="KW-1162">Viral penetration into host cytoplasm</keyword>
<evidence type="ECO:0000256" key="14">
    <source>
        <dbReference type="ARBA" id="ARBA00022692"/>
    </source>
</evidence>
<comment type="domain">
    <text evidence="32 33">The 17 amino acids long immunosuppressive region is present in many retroviral envelope proteins. Synthetic peptides derived from this relatively conserved sequence inhibit immune function in vitro and in vivo.</text>
</comment>
<feature type="domain" description="Human immunodeficiency virus 1 envelope glycoprotein Gp120" evidence="35">
    <location>
        <begin position="32"/>
        <end position="132"/>
    </location>
</feature>
<evidence type="ECO:0000256" key="25">
    <source>
        <dbReference type="ARBA" id="ARBA00023136"/>
    </source>
</evidence>
<organismHost>
    <name type="scientific">Cercopithecidae</name>
    <name type="common">Old World monkeys</name>
    <dbReference type="NCBI Taxonomy" id="9527"/>
</organismHost>
<comment type="subunit">
    <text evidence="32">The mature envelope protein (Env) consists of a homotrimer of non-covalently associated gp120-gp41 heterodimers. The resulting complex protrudes from the virus surface as a spike. There seems to be as few as 10 spikes on the average virion. Surface protein gp120 interacts with host CD4, CCR5 and CXCR4. Gp120 also interacts with the C-type lectins CD209/DC-SIGN and CLEC4M/DC-SIGNR (collectively referred to as DC-SIGN(R)). Gp120 and gp41 interact with GalCer. Gp120 interacts with host ITGA4/ITGB7 complex; on CD4+ T-cells, this interaction results in rapid activation of integrin ITGAL/LFA-1, which facilitates efficient cell-to-cell spreading of HIV-1. Gp120 interacts with cell-associated heparan sulfate; this interaction increases virus infectivity on permissive cells and may be involved in infection of CD4- cells.</text>
</comment>
<accession>A0A0E3T4M8</accession>
<keyword evidence="19 32" id="KW-1043">Host membrane</keyword>
<evidence type="ECO:0000256" key="22">
    <source>
        <dbReference type="ARBA" id="ARBA00022989"/>
    </source>
</evidence>
<feature type="coiled-coil region" evidence="32">
    <location>
        <begin position="682"/>
        <end position="716"/>
    </location>
</feature>
<keyword evidence="8 32" id="KW-1170">Fusion of virus membrane with host endosomal membrane</keyword>
<evidence type="ECO:0000256" key="4">
    <source>
        <dbReference type="ARBA" id="ARBA00004563"/>
    </source>
</evidence>
<dbReference type="HAMAP" id="MF_04083">
    <property type="entry name" value="HIV_ENV"/>
    <property type="match status" value="1"/>
</dbReference>
<dbReference type="SUPFAM" id="SSF56502">
    <property type="entry name" value="gp120 core"/>
    <property type="match status" value="1"/>
</dbReference>
<keyword evidence="9 32" id="KW-1032">Host cell membrane</keyword>
<feature type="site" description="Cleavage; by host furin" evidence="32">
    <location>
        <begin position="560"/>
        <end position="561"/>
    </location>
</feature>
<comment type="function">
    <text evidence="32">Transmembrane protein gp41: Acts as a class I viral fusion protein. Under the current model, the protein has at least 3 conformational states: pre-fusion native state, pre-hairpin intermediate state, and post-fusion hairpin state. During fusion of viral and target intracellular membranes, the coiled coil regions (heptad repeats) assume a trimer-of-hairpins structure, positioning the fusion peptide in close proximity to the C-terminal region of the ectodomain. The formation of this structure appears to drive apposition and subsequent fusion of viral and target cell membranes. Complete fusion occurs in host cell endosomes and is dynamin-dependent, however some lipid transfer might occur at the plasma membrane. The virus undergoes clathrin-dependent internalization long before endosomal fusion, thus minimizing the surface exposure of conserved viral epitopes during fusion and reducing the efficacy of inhibitors targeting these epitopes. Membranes fusion leads to delivery of the nucleocapsid into the cytoplasm.</text>
</comment>
<evidence type="ECO:0000256" key="26">
    <source>
        <dbReference type="ARBA" id="ARBA00023139"/>
    </source>
</evidence>
<evidence type="ECO:0000256" key="7">
    <source>
        <dbReference type="ARBA" id="ARBA00022506"/>
    </source>
</evidence>
<dbReference type="Pfam" id="PF00517">
    <property type="entry name" value="GP41"/>
    <property type="match status" value="1"/>
</dbReference>
<keyword evidence="30 32" id="KW-0449">Lipoprotein</keyword>
<evidence type="ECO:0000313" key="38">
    <source>
        <dbReference type="Proteomes" id="UP000260074"/>
    </source>
</evidence>
<evidence type="ECO:0000256" key="34">
    <source>
        <dbReference type="SAM" id="MobiDB-lite"/>
    </source>
</evidence>
<feature type="region of interest" description="Fusion peptide" evidence="32">
    <location>
        <begin position="561"/>
        <end position="581"/>
    </location>
</feature>
<keyword evidence="15 32" id="KW-0053">Apoptosis</keyword>
<sequence length="912" mass="103794">MRVMGTKKSCVLYYCLVILSLFSLTIDSKEELWVTVYYGVPVWRDAETTLFCASDAKAQETEAHNIWASQACVPTDPNPEEIHLPNVTEYFDMWKNNMVEQMQEDIISLWDQSLKPCVKLTPLCVTLNCTNCIWGNGTFREWNDTREDLRNCSFNAGDIRDKKKRVHSLFYAEDIILIDRTRTTKQGNSTQAPATTPIASTKVPDSNDTCSPNNTLEYRLISCNTSVITQACPKTSFEPIPIHYCAPAGFALLKCNDTNFSGQGICRNVSTVHCTHGIRPVVSTHLLLNGSLAKGDIMIRVKNKNQSTDTIIVQLNKSINITCIRPGNNTIKGIPIGPGQHFYGTETVVGDTRKAYCKINGTQWFDTLKRVAWELKETFNLTRVTFDQASPGDPEIQKHYFNCGGEFFYCETSSLFNATIDITPNTTLNETTWDYPAENNINQEMIIHCRIKQIVSMWQRVGKGIFSPPIRGTIQCNSTITGLLLTRDGNNKADSENKTRIETGQNKAEEINRTDIFRPAGGEMRDNWRSELYRYKVVKIEPLGLAPTKAKRRTVNREKRAPGLGLMFLGFLGAAGSTMGAASLTLTVQARQLLTGIVQQQSNLLRAIEAQQHLLQLSVWGIKQLQARVLAIERYLKDQQLLGIWGCSGKLICTTDVKWNETWSNKSYNEIWDNMTWMQWDKEVRNYTETIYDLIEQAQNQQEYNEKSLLELNQWASLWNWFDISNWLWYIKIFIMIVGGLIGCRIVFALLSIVNRVRQGYSPLSFQTLFPIPRGPEQPGETGEEGGEQDNVRSIRLLNGFLPLVWNDLRDLCRFLYHRLRDFLLIARRTLELVGQHLLKGLRLVWETLLYLKGVLQYWGRELKVSAISLLDTTAIAVAEGTDRIIEVAQRFGRGILNIPTRIRQGLERALL</sequence>
<dbReference type="GO" id="GO:1903908">
    <property type="term" value="P:positive regulation of plasma membrane raft polarization"/>
    <property type="evidence" value="ECO:0007669"/>
    <property type="project" value="UniProtKB-UniRule"/>
</dbReference>
<keyword evidence="29 32" id="KW-0899">Viral immunoevasion</keyword>
<keyword evidence="22 32" id="KW-1133">Transmembrane helix</keyword>
<dbReference type="InterPro" id="IPR037527">
    <property type="entry name" value="Gp160"/>
</dbReference>
<protein>
    <recommendedName>
        <fullName evidence="32">Envelope glycoprotein gp160</fullName>
    </recommendedName>
    <alternativeName>
        <fullName evidence="32">Env polyprotein</fullName>
    </alternativeName>
    <component>
        <recommendedName>
            <fullName evidence="32">Surface protein gp120</fullName>
            <shortName evidence="32">SU</shortName>
        </recommendedName>
        <alternativeName>
            <fullName evidence="32">Glycoprotein 120</fullName>
            <shortName evidence="32">gp120</shortName>
        </alternativeName>
    </component>
    <component>
        <recommendedName>
            <fullName evidence="32">Transmembrane protein gp41</fullName>
            <shortName evidence="32">TM</shortName>
        </recommendedName>
        <alternativeName>
            <fullName evidence="32">Glycoprotein 41</fullName>
            <shortName evidence="32">gp41</shortName>
        </alternativeName>
    </component>
</protein>
<keyword evidence="14 32" id="KW-0812">Transmembrane</keyword>
<feature type="transmembrane region" description="Helical" evidence="33">
    <location>
        <begin position="727"/>
        <end position="754"/>
    </location>
</feature>
<evidence type="ECO:0000256" key="21">
    <source>
        <dbReference type="ARBA" id="ARBA00022890"/>
    </source>
</evidence>
<evidence type="ECO:0000256" key="9">
    <source>
        <dbReference type="ARBA" id="ARBA00022511"/>
    </source>
</evidence>
<dbReference type="Proteomes" id="UP000260074">
    <property type="component" value="Segment"/>
</dbReference>
<evidence type="ECO:0000256" key="5">
    <source>
        <dbReference type="ARBA" id="ARBA00004578"/>
    </source>
</evidence>
<dbReference type="GO" id="GO:0039654">
    <property type="term" value="P:fusion of virus membrane with host endosome membrane"/>
    <property type="evidence" value="ECO:0007669"/>
    <property type="project" value="UniProtKB-UniRule"/>
</dbReference>
<evidence type="ECO:0000256" key="19">
    <source>
        <dbReference type="ARBA" id="ARBA00022870"/>
    </source>
</evidence>
<evidence type="ECO:0000256" key="16">
    <source>
        <dbReference type="ARBA" id="ARBA00022729"/>
    </source>
</evidence>
<feature type="topological domain" description="Cytoplasmic" evidence="32">
    <location>
        <begin position="755"/>
        <end position="912"/>
    </location>
</feature>
<gene>
    <name evidence="32 37" type="primary">env</name>
</gene>
<evidence type="ECO:0000256" key="8">
    <source>
        <dbReference type="ARBA" id="ARBA00022510"/>
    </source>
</evidence>
<dbReference type="GO" id="GO:0005198">
    <property type="term" value="F:structural molecule activity"/>
    <property type="evidence" value="ECO:0007669"/>
    <property type="project" value="UniProtKB-UniRule"/>
</dbReference>
<keyword evidence="16 32" id="KW-0732">Signal</keyword>
<feature type="region of interest" description="Disordered" evidence="34">
    <location>
        <begin position="186"/>
        <end position="206"/>
    </location>
</feature>
<comment type="subcellular location">
    <molecule>Surface protein gp120</molecule>
    <subcellularLocation>
        <location evidence="32">Virion membrane</location>
        <topology evidence="32">Peripheral membrane protein</topology>
    </subcellularLocation>
    <subcellularLocation>
        <location evidence="32">Host cell membrane</location>
        <topology evidence="32">Peripheral membrane protein</topology>
    </subcellularLocation>
    <subcellularLocation>
        <location evidence="32">Host endosome membrane</location>
        <topology evidence="32">Single-pass type I membrane protein</topology>
    </subcellularLocation>
    <text evidence="32">The surface protein is not anchored to the viral envelope, but associates with the extravirion surface through its binding to TM. It is probably concentrated at the site of budding and incorporated into the virions possibly by contacts between the cytoplasmic tail of Env and the N-terminus of Gag.</text>
</comment>
<keyword evidence="20 32" id="KW-0261">Viral envelope protein</keyword>
<comment type="subcellular location">
    <molecule>Transmembrane protein gp41</molecule>
    <subcellularLocation>
        <location evidence="32">Virion membrane</location>
        <topology evidence="32">Single-pass type I membrane protein</topology>
    </subcellularLocation>
    <subcellularLocation>
        <location evidence="32">Host cell membrane</location>
        <topology evidence="32">Single-pass type I membrane protein</topology>
    </subcellularLocation>
    <subcellularLocation>
        <location evidence="32">Host endosome membrane</location>
        <topology evidence="32">Single-pass type I membrane protein</topology>
    </subcellularLocation>
    <text evidence="32">It is probably concentrated at the site of budding and incorporated into the virions possibly by contacts between the cytoplasmic tail of Env and the N-terminus of Gag.</text>
</comment>
<evidence type="ECO:0000313" key="37">
    <source>
        <dbReference type="EMBL" id="AKC01961.1"/>
    </source>
</evidence>
<proteinExistence type="inferred from homology"/>
<evidence type="ECO:0000256" key="23">
    <source>
        <dbReference type="ARBA" id="ARBA00023046"/>
    </source>
</evidence>
<dbReference type="GO" id="GO:0019082">
    <property type="term" value="P:viral protein processing"/>
    <property type="evidence" value="ECO:0007669"/>
    <property type="project" value="UniProtKB-UniRule"/>
</dbReference>
<evidence type="ECO:0000256" key="18">
    <source>
        <dbReference type="ARBA" id="ARBA00022844"/>
    </source>
</evidence>
<evidence type="ECO:0000256" key="17">
    <source>
        <dbReference type="ARBA" id="ARBA00022804"/>
    </source>
</evidence>
<feature type="lipid moiety-binding region" description="S-palmitoyl cysteine; by host" evidence="32">
    <location>
        <position position="813"/>
    </location>
</feature>
<reference evidence="37 38" key="1">
    <citation type="journal article" date="2015" name="MBio">
        <title>Neutralization properties of simian immunodeficiency viruses infecting chimpanzees and gorillas.</title>
        <authorList>
            <person name="Barbian H.J."/>
            <person name="Decker J.M."/>
            <person name="Bibollet-Ruche F."/>
            <person name="Galimidi R.P."/>
            <person name="West A.P.Jr."/>
            <person name="Learn G.H."/>
            <person name="Parrish N.F."/>
            <person name="Iyer S.S."/>
            <person name="Li Y."/>
            <person name="Pace C.S."/>
            <person name="Song R."/>
            <person name="Huang Y."/>
            <person name="Denny T.N."/>
            <person name="Mouquet H."/>
            <person name="Martin L."/>
            <person name="Acharya P."/>
            <person name="Zhang B."/>
            <person name="Kwong P.D."/>
            <person name="Mascola J.R."/>
            <person name="Verrips C.T."/>
            <person name="Strokappe N.M."/>
            <person name="Rutten L."/>
            <person name="McCoy L.E."/>
            <person name="Weiss R.A."/>
            <person name="Brown C.S."/>
            <person name="Jackson R."/>
            <person name="Silvestri G."/>
            <person name="Connors M."/>
            <person name="Burton D.R."/>
            <person name="Shaw G.M."/>
            <person name="Nussenzweig M.C."/>
            <person name="Bjorkman P.J."/>
            <person name="Ho D.D."/>
            <person name="Farzan M."/>
            <person name="Hahn B.H."/>
        </authorList>
    </citation>
    <scope>NUCLEOTIDE SEQUENCE [LARGE SCALE GENOMIC DNA]</scope>
    <source>
        <strain evidence="37">LB715</strain>
    </source>
</reference>
<comment type="function">
    <text evidence="32">Surface protein gp120: Attaches the virus to the host lymphoid cell by binding to the primary receptor CD4. This interaction induces a structural rearrangement creating a high affinity binding site for a chemokine coreceptor like CXCR4 and/or CCR5. Acts as a ligand for CD209/DC-SIGN and CLEC4M/DC-SIGNR, which are respectively found on dendritic cells (DCs), and on endothelial cells of liver sinusoids and lymph node sinuses. These interactions allow capture of viral particles at mucosal surfaces by these cells and subsequent transmission to permissive cells. HIV subverts the migration properties of dendritic cells to gain access to CD4+ T-cells in lymph nodes. Virus transmission to permissive T-cells occurs either in trans (without DCs infection, through viral capture and transmission), or in cis (following DCs productive infection, through the usual CD4-gp120 interaction), thereby inducing a robust infection. In trans infection, bound virions remain infectious over days and it is proposed that they are not degraded, but protected in non-lysosomal acidic organelles within the DCs close to the cell membrane thus contributing to the viral infectious potential during DCs' migration from the periphery to the lymphoid tissues. On arrival at lymphoid tissues, intact virions recycle back to DCs' cell surface allowing virus transmission to CD4+ T-cells.</text>
</comment>
<evidence type="ECO:0000256" key="20">
    <source>
        <dbReference type="ARBA" id="ARBA00022879"/>
    </source>
</evidence>
<evidence type="ECO:0000256" key="30">
    <source>
        <dbReference type="ARBA" id="ARBA00023288"/>
    </source>
</evidence>
<evidence type="ECO:0000256" key="3">
    <source>
        <dbReference type="ARBA" id="ARBA00004505"/>
    </source>
</evidence>
<dbReference type="GO" id="GO:0016020">
    <property type="term" value="C:membrane"/>
    <property type="evidence" value="ECO:0007669"/>
    <property type="project" value="UniProtKB-UniRule"/>
</dbReference>
<comment type="PTM">
    <text evidence="32">Palmitoylation of the transmembrane protein and of Env polyprotein (prior to its proteolytic cleavage) is essential for their association with host cell membrane lipid rafts. Palmitoylation is therefore required for envelope trafficking to classical lipid rafts, but not for viral replication.</text>
</comment>
<dbReference type="GO" id="GO:0019064">
    <property type="term" value="P:fusion of virus membrane with host plasma membrane"/>
    <property type="evidence" value="ECO:0007669"/>
    <property type="project" value="UniProtKB-UniRule"/>
</dbReference>
<dbReference type="FunFam" id="2.170.40.20:FF:000004">
    <property type="entry name" value="Envelope glycoprotein gp160"/>
    <property type="match status" value="1"/>
</dbReference>
<keyword evidence="21 32" id="KW-1164">Virus endocytosis by host</keyword>
<evidence type="ECO:0000256" key="31">
    <source>
        <dbReference type="ARBA" id="ARBA00023296"/>
    </source>
</evidence>
<evidence type="ECO:0000256" key="15">
    <source>
        <dbReference type="ARBA" id="ARBA00022703"/>
    </source>
</evidence>
<feature type="disulfide bond" evidence="32">
    <location>
        <begin position="255"/>
        <end position="266"/>
    </location>
</feature>
<keyword evidence="28 32" id="KW-0325">Glycoprotein</keyword>
<evidence type="ECO:0000259" key="36">
    <source>
        <dbReference type="Pfam" id="PF00517"/>
    </source>
</evidence>
<keyword evidence="24 32" id="KW-0175">Coiled coil</keyword>
<organism evidence="37 38">
    <name type="scientific">Simian immunodeficiency virus</name>
    <name type="common">SIV</name>
    <dbReference type="NCBI Taxonomy" id="11723"/>
    <lineage>
        <taxon>Viruses</taxon>
        <taxon>Riboviria</taxon>
        <taxon>Pararnavirae</taxon>
        <taxon>Artverviricota</taxon>
        <taxon>Revtraviricetes</taxon>
        <taxon>Ortervirales</taxon>
        <taxon>Retroviridae</taxon>
        <taxon>Orthoretrovirinae</taxon>
        <taxon>Lentivirus</taxon>
        <taxon>Lentivirus simimdef</taxon>
    </lineage>
</organism>
<dbReference type="FunFam" id="1.10.287.210:FF:000001">
    <property type="entry name" value="Envelope glycoprotein gp160"/>
    <property type="match status" value="1"/>
</dbReference>
<keyword evidence="13 32" id="KW-0165">Cleavage on pair of basic residues</keyword>
<dbReference type="Gene3D" id="1.10.287.210">
    <property type="match status" value="1"/>
</dbReference>
<dbReference type="EMBL" id="KP861923">
    <property type="protein sequence ID" value="AKC01961.1"/>
    <property type="molecule type" value="Genomic_DNA"/>
</dbReference>
<dbReference type="Pfam" id="PF00516">
    <property type="entry name" value="GP120"/>
    <property type="match status" value="2"/>
</dbReference>
<evidence type="ECO:0000256" key="12">
    <source>
        <dbReference type="ARBA" id="ARBA00022595"/>
    </source>
</evidence>
<comment type="domain">
    <text evidence="32">The YXXL motif is involved in determining the exact site of viral release at the surface of infected mononuclear cells and promotes endocytosis. YXXL and di-leucine endocytosis motifs interact directly or indirectly with the clathrin adapter complexes, opperate independently, and their activities are not additive.</text>
</comment>
<dbReference type="GO" id="GO:0052031">
    <property type="term" value="P:symbiont-mediated perturbation of host defense response"/>
    <property type="evidence" value="ECO:0007669"/>
    <property type="project" value="UniProtKB-UniRule"/>
</dbReference>
<evidence type="ECO:0000256" key="24">
    <source>
        <dbReference type="ARBA" id="ARBA00023054"/>
    </source>
</evidence>
<dbReference type="InterPro" id="IPR000328">
    <property type="entry name" value="GP41-like"/>
</dbReference>
<dbReference type="Gene3D" id="2.170.40.20">
    <property type="entry name" value="Human immunodeficiency virus 1, Gp160, envelope glycoprotein"/>
    <property type="match status" value="2"/>
</dbReference>
<comment type="function">
    <text evidence="32">Envelope glycoprotein gp160: Oligomerizes in the host endoplasmic reticulum into predominantly trimers. In a second time, gp160 transits in the host Golgi, where glycosylation is completed. The precursor is then proteolytically cleaved in the trans-Golgi and thereby activated by cellular furin or furin-like proteases to produce gp120 and gp41.</text>
</comment>
<organismHost>
    <name type="scientific">Pan troglodytes</name>
    <name type="common">Chimpanzee</name>
    <dbReference type="NCBI Taxonomy" id="9598"/>
</organismHost>
<dbReference type="GO" id="GO:0075512">
    <property type="term" value="P:clathrin-dependent endocytosis of virus by host cell"/>
    <property type="evidence" value="ECO:0007669"/>
    <property type="project" value="UniProtKB-UniRule"/>
</dbReference>
<evidence type="ECO:0000256" key="29">
    <source>
        <dbReference type="ARBA" id="ARBA00023280"/>
    </source>
</evidence>
<comment type="domain">
    <text evidence="32">The CD4-binding region is targeted by the antibody b12.</text>
</comment>
<feature type="region of interest" description="Immunosuppression" evidence="32">
    <location>
        <begin position="623"/>
        <end position="641"/>
    </location>
</feature>
<dbReference type="GO" id="GO:0019031">
    <property type="term" value="C:viral envelope"/>
    <property type="evidence" value="ECO:0007669"/>
    <property type="project" value="UniProtKB-KW"/>
</dbReference>
<keyword evidence="17 32" id="KW-1161">Viral attachment to host cell</keyword>
<feature type="domain" description="Human immunodeficiency virus 1 envelope glycoprotein Gp120" evidence="35">
    <location>
        <begin position="213"/>
        <end position="560"/>
    </location>
</feature>
<comment type="domain">
    <text evidence="32">The membrane proximal external region (MPER) present in gp41 is a tryptophan-rich region recognized by the antibodies 2F5, Z13, and 4E10. MPER seems to play a role in fusion.</text>
</comment>
<keyword evidence="11 32" id="KW-0945">Host-virus interaction</keyword>